<feature type="region of interest" description="Disordered" evidence="1">
    <location>
        <begin position="279"/>
        <end position="303"/>
    </location>
</feature>
<dbReference type="Proteomes" id="UP000738325">
    <property type="component" value="Unassembled WGS sequence"/>
</dbReference>
<feature type="region of interest" description="Disordered" evidence="1">
    <location>
        <begin position="422"/>
        <end position="448"/>
    </location>
</feature>
<feature type="compositionally biased region" description="Low complexity" evidence="1">
    <location>
        <begin position="431"/>
        <end position="448"/>
    </location>
</feature>
<feature type="region of interest" description="Disordered" evidence="1">
    <location>
        <begin position="978"/>
        <end position="1060"/>
    </location>
</feature>
<proteinExistence type="predicted"/>
<dbReference type="OrthoDB" id="2413468at2759"/>
<feature type="region of interest" description="Disordered" evidence="1">
    <location>
        <begin position="833"/>
        <end position="962"/>
    </location>
</feature>
<sequence length="1187" mass="125998">MNGSYFMGPRAPQYIPSPVSSPVSPGFALTSSRADQDIAPSPSSSIDAPSNNLMQSSSSHSSLSAAAADLQHDHEQEGQRAAAMDDAFVPVPDRQEASADDVGMDAVVPSSIDGRPYDDNIKVDVTELYENFGQKKSVQMKYQGAFNVNQDDDSCQGAESGTSSNSLLSSSLPLKLPELSFSSNDLSSLWTPGSDAMHQDDMSTEDPEKRTRMHTFHGHSEASQEKDQLAGSSAVSPTSSGLKLPTTFPPKQSSPLKMGFLPQDDPRQELEEEVLAEAANSTTTEGGTGMVPGKSDSNQPDVQDQACSDEKRLSLVTSTLGPAAAAAGESKISRNALDLPTWDLAPLSPPIEVKETGPFTTASPMNTRHGLNDQQNQDSLVANNQHFNGIVSPASATVMIPTSPLTSREARLLAGREALLRASSDKQQAQRGLSASSTSSSIASSLDRSTSASGAYRYDVDTLNDTKDASRSASIKSQQSQNSQQTTNGGGIFGAIPERGNLKDVPAEKLVFPDQSIRPVPLKAYRVRKMTLRERNESYAQACQEFTRARTGLDVWGLRCMMQDRPALMKDPPAIVKAVAGKYTTGSPNYLSETQSKSSIISDRMAPTAPVFNSPVSSIGNTISGGHGIGARIKNASKRLSMDASAGGQAQAITPEAVGHGSFFYKQKSTRSAVELGSWSSGRARGVSNNAIVSTGVTLPPHSTNGHRNSISGLSGAVASSTLQQQQQLLRGTPVGSPSSGSIHLPQSKRHSIGASSSPLSNTLRSRTMTDVHAGSRLWMASGANSPSPNHKRQQQQRSEVVSIDATNNAAGGQLSPLSSSFTDQPLSATTPVFVDRPIQRSMSNHYTTRRPASMMDVTQRPGLTNGLGSNSATNNSFDSRSSSSIGSASSNSVAESMDLKLSSKTPSLSSGSGQQQQEASVELAGGVIPSGLETPEAERQPPAQIYNADGTPIPYADETKSKDEVYSPLTSPIMIPLGGFPVPSPSPTGNGGWMSPQSAGGGLTRPLTYAGPSSSTLSSNSSLIMSPSSALRDFPQQQPQSSHHPYGIGSTTVERGAGGGTLELVKDKIEKSSRYSTASFSSISSFARNQKRSSKKDRKKELLEQQHQQNQQQQRQTDQRFSVSSASVNQTLTSANDYWTEQSLDKLSDVLPHVDRDRLSIYLQRAFGDEMVAIGLAMSDLRSGQL</sequence>
<evidence type="ECO:0000256" key="1">
    <source>
        <dbReference type="SAM" id="MobiDB-lite"/>
    </source>
</evidence>
<feature type="compositionally biased region" description="Low complexity" evidence="1">
    <location>
        <begin position="37"/>
        <end position="69"/>
    </location>
</feature>
<feature type="compositionally biased region" description="Polar residues" evidence="1">
    <location>
        <begin position="754"/>
        <end position="765"/>
    </location>
</feature>
<feature type="compositionally biased region" description="Low complexity" evidence="1">
    <location>
        <begin position="477"/>
        <end position="487"/>
    </location>
</feature>
<dbReference type="AlphaFoldDB" id="A0A9P6RWP6"/>
<feature type="compositionally biased region" description="Low complexity" evidence="1">
    <location>
        <begin position="16"/>
        <end position="25"/>
    </location>
</feature>
<feature type="compositionally biased region" description="Low complexity" evidence="1">
    <location>
        <begin position="1106"/>
        <end position="1117"/>
    </location>
</feature>
<feature type="region of interest" description="Disordered" evidence="1">
    <location>
        <begin position="190"/>
        <end position="256"/>
    </location>
</feature>
<comment type="caution">
    <text evidence="2">The sequence shown here is derived from an EMBL/GenBank/DDBJ whole genome shotgun (WGS) entry which is preliminary data.</text>
</comment>
<feature type="compositionally biased region" description="Basic and acidic residues" evidence="1">
    <location>
        <begin position="197"/>
        <end position="210"/>
    </location>
</feature>
<feature type="compositionally biased region" description="Polar residues" evidence="1">
    <location>
        <begin position="230"/>
        <end position="241"/>
    </location>
</feature>
<feature type="region of interest" description="Disordered" evidence="1">
    <location>
        <begin position="695"/>
        <end position="765"/>
    </location>
</feature>
<feature type="region of interest" description="Disordered" evidence="1">
    <location>
        <begin position="1"/>
        <end position="81"/>
    </location>
</feature>
<evidence type="ECO:0000313" key="3">
    <source>
        <dbReference type="Proteomes" id="UP000738325"/>
    </source>
</evidence>
<accession>A0A9P6RWP6</accession>
<feature type="compositionally biased region" description="Basic and acidic residues" evidence="1">
    <location>
        <begin position="218"/>
        <end position="228"/>
    </location>
</feature>
<name>A0A9P6RWP6_9FUNG</name>
<feature type="compositionally biased region" description="Polar residues" evidence="1">
    <location>
        <begin position="695"/>
        <end position="722"/>
    </location>
</feature>
<reference evidence="2" key="1">
    <citation type="journal article" date="2020" name="Fungal Divers.">
        <title>Resolving the Mortierellaceae phylogeny through synthesis of multi-gene phylogenetics and phylogenomics.</title>
        <authorList>
            <person name="Vandepol N."/>
            <person name="Liber J."/>
            <person name="Desiro A."/>
            <person name="Na H."/>
            <person name="Kennedy M."/>
            <person name="Barry K."/>
            <person name="Grigoriev I.V."/>
            <person name="Miller A.N."/>
            <person name="O'Donnell K."/>
            <person name="Stajich J.E."/>
            <person name="Bonito G."/>
        </authorList>
    </citation>
    <scope>NUCLEOTIDE SEQUENCE</scope>
    <source>
        <strain evidence="2">REB-010B</strain>
    </source>
</reference>
<protein>
    <submittedName>
        <fullName evidence="2">Uncharacterized protein</fullName>
    </submittedName>
</protein>
<gene>
    <name evidence="2" type="ORF">BGZ99_005412</name>
</gene>
<feature type="compositionally biased region" description="Low complexity" evidence="1">
    <location>
        <begin position="872"/>
        <end position="918"/>
    </location>
</feature>
<evidence type="ECO:0000313" key="2">
    <source>
        <dbReference type="EMBL" id="KAG0328397.1"/>
    </source>
</evidence>
<feature type="region of interest" description="Disordered" evidence="1">
    <location>
        <begin position="780"/>
        <end position="801"/>
    </location>
</feature>
<feature type="region of interest" description="Disordered" evidence="1">
    <location>
        <begin position="469"/>
        <end position="498"/>
    </location>
</feature>
<feature type="region of interest" description="Disordered" evidence="1">
    <location>
        <begin position="1105"/>
        <end position="1126"/>
    </location>
</feature>
<keyword evidence="3" id="KW-1185">Reference proteome</keyword>
<organism evidence="2 3">
    <name type="scientific">Dissophora globulifera</name>
    <dbReference type="NCBI Taxonomy" id="979702"/>
    <lineage>
        <taxon>Eukaryota</taxon>
        <taxon>Fungi</taxon>
        <taxon>Fungi incertae sedis</taxon>
        <taxon>Mucoromycota</taxon>
        <taxon>Mortierellomycotina</taxon>
        <taxon>Mortierellomycetes</taxon>
        <taxon>Mortierellales</taxon>
        <taxon>Mortierellaceae</taxon>
        <taxon>Dissophora</taxon>
    </lineage>
</organism>
<dbReference type="EMBL" id="JAAAIP010000035">
    <property type="protein sequence ID" value="KAG0328397.1"/>
    <property type="molecule type" value="Genomic_DNA"/>
</dbReference>
<feature type="compositionally biased region" description="Low complexity" evidence="1">
    <location>
        <begin position="1014"/>
        <end position="1046"/>
    </location>
</feature>